<dbReference type="AlphaFoldDB" id="A0A8X6UQJ5"/>
<evidence type="ECO:0000313" key="1">
    <source>
        <dbReference type="EMBL" id="GFU49169.1"/>
    </source>
</evidence>
<dbReference type="EMBL" id="BMAW01086882">
    <property type="protein sequence ID" value="GFU49169.1"/>
    <property type="molecule type" value="Genomic_DNA"/>
</dbReference>
<accession>A0A8X6UQJ5</accession>
<keyword evidence="2" id="KW-1185">Reference proteome</keyword>
<sequence length="97" mass="11340">MSDNFGGKTRVVPDEFANNATPLQCEVCWKLPEEEDLPQELRDIQEAEVYCVSFLWMLSPRDLILRRNTIGCLEKKPRKTRLNEEIDFMNLLPTVKL</sequence>
<name>A0A8X6UQJ5_NEPPI</name>
<evidence type="ECO:0000313" key="2">
    <source>
        <dbReference type="Proteomes" id="UP000887013"/>
    </source>
</evidence>
<gene>
    <name evidence="1" type="ORF">NPIL_261581</name>
</gene>
<comment type="caution">
    <text evidence="1">The sequence shown here is derived from an EMBL/GenBank/DDBJ whole genome shotgun (WGS) entry which is preliminary data.</text>
</comment>
<protein>
    <submittedName>
        <fullName evidence="1">Uncharacterized protein</fullName>
    </submittedName>
</protein>
<dbReference type="Proteomes" id="UP000887013">
    <property type="component" value="Unassembled WGS sequence"/>
</dbReference>
<proteinExistence type="predicted"/>
<reference evidence="1" key="1">
    <citation type="submission" date="2020-08" db="EMBL/GenBank/DDBJ databases">
        <title>Multicomponent nature underlies the extraordinary mechanical properties of spider dragline silk.</title>
        <authorList>
            <person name="Kono N."/>
            <person name="Nakamura H."/>
            <person name="Mori M."/>
            <person name="Yoshida Y."/>
            <person name="Ohtoshi R."/>
            <person name="Malay A.D."/>
            <person name="Moran D.A.P."/>
            <person name="Tomita M."/>
            <person name="Numata K."/>
            <person name="Arakawa K."/>
        </authorList>
    </citation>
    <scope>NUCLEOTIDE SEQUENCE</scope>
</reference>
<organism evidence="1 2">
    <name type="scientific">Nephila pilipes</name>
    <name type="common">Giant wood spider</name>
    <name type="synonym">Nephila maculata</name>
    <dbReference type="NCBI Taxonomy" id="299642"/>
    <lineage>
        <taxon>Eukaryota</taxon>
        <taxon>Metazoa</taxon>
        <taxon>Ecdysozoa</taxon>
        <taxon>Arthropoda</taxon>
        <taxon>Chelicerata</taxon>
        <taxon>Arachnida</taxon>
        <taxon>Araneae</taxon>
        <taxon>Araneomorphae</taxon>
        <taxon>Entelegynae</taxon>
        <taxon>Araneoidea</taxon>
        <taxon>Nephilidae</taxon>
        <taxon>Nephila</taxon>
    </lineage>
</organism>